<reference evidence="3" key="1">
    <citation type="submission" date="2025-08" db="UniProtKB">
        <authorList>
            <consortium name="RefSeq"/>
        </authorList>
    </citation>
    <scope>IDENTIFICATION</scope>
    <source>
        <tissue evidence="3">Kidney</tissue>
    </source>
</reference>
<dbReference type="KEGG" id="dord:105997948"/>
<dbReference type="OrthoDB" id="9828295at2759"/>
<accession>A0A1S3GIZ6</accession>
<name>A0A1S3GIZ6_DIPOR</name>
<dbReference type="RefSeq" id="XP_012887987.1">
    <property type="nucleotide sequence ID" value="XM_013032533.1"/>
</dbReference>
<feature type="compositionally biased region" description="Polar residues" evidence="1">
    <location>
        <begin position="184"/>
        <end position="201"/>
    </location>
</feature>
<sequence length="269" mass="29262">MSRRQMNSSNSNEHCVHHPRSASFAPRVPGWGPNLSLNTHKSPQTRVSSDSEFRSHSEWYPTSSRMPSGKSTESKGVDTSQLAKVPTVARRPSCHQNGSRVLCTDGPSCPSSPSLLEQLIKGINYLDRSTGIFSNNQSAQALNLPKLAATYLERAANSLYLDNLENSSPPSYTSHSAGLGPDHSPSNTSLVPSARENTTLQFLGDSTGVGSQHPSLRPGGMSQRSEVKLPELPLFSNGFLNLSRLPKLWEAMRSGINASEPISKPPNWW</sequence>
<dbReference type="PANTHER" id="PTHR39226:SF1">
    <property type="entry name" value="RIKEN CDNA 1700013G24 GENE"/>
    <property type="match status" value="1"/>
</dbReference>
<organism evidence="2 3">
    <name type="scientific">Dipodomys ordii</name>
    <name type="common">Ord's kangaroo rat</name>
    <dbReference type="NCBI Taxonomy" id="10020"/>
    <lineage>
        <taxon>Eukaryota</taxon>
        <taxon>Metazoa</taxon>
        <taxon>Chordata</taxon>
        <taxon>Craniata</taxon>
        <taxon>Vertebrata</taxon>
        <taxon>Euteleostomi</taxon>
        <taxon>Mammalia</taxon>
        <taxon>Eutheria</taxon>
        <taxon>Euarchontoglires</taxon>
        <taxon>Glires</taxon>
        <taxon>Rodentia</taxon>
        <taxon>Castorimorpha</taxon>
        <taxon>Heteromyidae</taxon>
        <taxon>Dipodomyinae</taxon>
        <taxon>Dipodomys</taxon>
    </lineage>
</organism>
<evidence type="ECO:0000256" key="1">
    <source>
        <dbReference type="SAM" id="MobiDB-lite"/>
    </source>
</evidence>
<dbReference type="PANTHER" id="PTHR39226">
    <property type="entry name" value="RIKEN CDNA 1700013G24 GENE"/>
    <property type="match status" value="1"/>
</dbReference>
<dbReference type="GeneID" id="105997948"/>
<feature type="compositionally biased region" description="Polar residues" evidence="1">
    <location>
        <begin position="35"/>
        <end position="48"/>
    </location>
</feature>
<dbReference type="Proteomes" id="UP000081671">
    <property type="component" value="Unplaced"/>
</dbReference>
<dbReference type="AlphaFoldDB" id="A0A1S3GIZ6"/>
<feature type="region of interest" description="Disordered" evidence="1">
    <location>
        <begin position="1"/>
        <end position="81"/>
    </location>
</feature>
<feature type="region of interest" description="Disordered" evidence="1">
    <location>
        <begin position="170"/>
        <end position="224"/>
    </location>
</feature>
<protein>
    <submittedName>
        <fullName evidence="3">Uncharacterized protein LOC105997948</fullName>
    </submittedName>
</protein>
<keyword evidence="2" id="KW-1185">Reference proteome</keyword>
<proteinExistence type="predicted"/>
<gene>
    <name evidence="3" type="primary">LOC105997948</name>
</gene>
<evidence type="ECO:0000313" key="3">
    <source>
        <dbReference type="RefSeq" id="XP_012887987.1"/>
    </source>
</evidence>
<dbReference type="InParanoid" id="A0A1S3GIZ6"/>
<feature type="compositionally biased region" description="Polar residues" evidence="1">
    <location>
        <begin position="60"/>
        <end position="71"/>
    </location>
</feature>
<evidence type="ECO:0000313" key="2">
    <source>
        <dbReference type="Proteomes" id="UP000081671"/>
    </source>
</evidence>